<sequence length="476" mass="54949">MLLKTIDASIFQRSRVKWLKEGDANSKYFHSTVKTRGRVNKISALLTESSWVEGPSNVRQATISFFQNHFANVEWERPTLDGLEFPMLSDDSNNLLIAPFTIEEIEEAVKECDGSKCPGLDGFNFAFIKEFWALIKHESAFLKGSQLVEGVVVVNEVIDFAKKAGKGCLILKVVFEKAYDSADWDFLDYMLGRFGFCPKWRAWMKACVWDGNVSVLVNGSPTQEIPIKRGLKQGDPLAPPVSFGLYCSMPIIRSILVRLRLKTFVLNAIPIFYLSYMKMPAKVWRQLVKIQRNFLWEGLSNRSKTCWVKWDDICRPKNEVGFCIRDLRLVNTSLLAKWRWKFLSHEEEVWKEIVKARYGSDVIENRCLGTADIPRCDGEIKAHVVLVENACALVDFIYEKRFDRAWAKKLRVKVTQDRETSLLKSHKIRDFLAQAHKHETSLLKSHKTRDFLAQSHTRLRDFLCSESHKTKRLTLL</sequence>
<dbReference type="PANTHER" id="PTHR33116">
    <property type="entry name" value="REVERSE TRANSCRIPTASE ZINC-BINDING DOMAIN-CONTAINING PROTEIN-RELATED-RELATED"/>
    <property type="match status" value="1"/>
</dbReference>
<gene>
    <name evidence="2" type="ORF">TSUD_367450</name>
</gene>
<keyword evidence="3" id="KW-1185">Reference proteome</keyword>
<evidence type="ECO:0000313" key="3">
    <source>
        <dbReference type="Proteomes" id="UP000242715"/>
    </source>
</evidence>
<proteinExistence type="predicted"/>
<evidence type="ECO:0000313" key="2">
    <source>
        <dbReference type="EMBL" id="GAU41880.1"/>
    </source>
</evidence>
<reference evidence="3" key="1">
    <citation type="journal article" date="2017" name="Front. Plant Sci.">
        <title>Climate Clever Clovers: New Paradigm to Reduce the Environmental Footprint of Ruminants by Breeding Low Methanogenic Forages Utilizing Haplotype Variation.</title>
        <authorList>
            <person name="Kaur P."/>
            <person name="Appels R."/>
            <person name="Bayer P.E."/>
            <person name="Keeble-Gagnere G."/>
            <person name="Wang J."/>
            <person name="Hirakawa H."/>
            <person name="Shirasawa K."/>
            <person name="Vercoe P."/>
            <person name="Stefanova K."/>
            <person name="Durmic Z."/>
            <person name="Nichols P."/>
            <person name="Revell C."/>
            <person name="Isobe S.N."/>
            <person name="Edwards D."/>
            <person name="Erskine W."/>
        </authorList>
    </citation>
    <scope>NUCLEOTIDE SEQUENCE [LARGE SCALE GENOMIC DNA]</scope>
    <source>
        <strain evidence="3">cv. Daliak</strain>
    </source>
</reference>
<dbReference type="Pfam" id="PF00078">
    <property type="entry name" value="RVT_1"/>
    <property type="match status" value="1"/>
</dbReference>
<dbReference type="AlphaFoldDB" id="A0A2Z6NY96"/>
<accession>A0A2Z6NY96</accession>
<dbReference type="OrthoDB" id="1937528at2759"/>
<evidence type="ECO:0000259" key="1">
    <source>
        <dbReference type="Pfam" id="PF00078"/>
    </source>
</evidence>
<dbReference type="InterPro" id="IPR000477">
    <property type="entry name" value="RT_dom"/>
</dbReference>
<name>A0A2Z6NY96_TRISU</name>
<protein>
    <recommendedName>
        <fullName evidence="1">Reverse transcriptase domain-containing protein</fullName>
    </recommendedName>
</protein>
<feature type="domain" description="Reverse transcriptase" evidence="1">
    <location>
        <begin position="139"/>
        <end position="239"/>
    </location>
</feature>
<dbReference type="EMBL" id="DF973886">
    <property type="protein sequence ID" value="GAU41880.1"/>
    <property type="molecule type" value="Genomic_DNA"/>
</dbReference>
<organism evidence="2 3">
    <name type="scientific">Trifolium subterraneum</name>
    <name type="common">Subterranean clover</name>
    <dbReference type="NCBI Taxonomy" id="3900"/>
    <lineage>
        <taxon>Eukaryota</taxon>
        <taxon>Viridiplantae</taxon>
        <taxon>Streptophyta</taxon>
        <taxon>Embryophyta</taxon>
        <taxon>Tracheophyta</taxon>
        <taxon>Spermatophyta</taxon>
        <taxon>Magnoliopsida</taxon>
        <taxon>eudicotyledons</taxon>
        <taxon>Gunneridae</taxon>
        <taxon>Pentapetalae</taxon>
        <taxon>rosids</taxon>
        <taxon>fabids</taxon>
        <taxon>Fabales</taxon>
        <taxon>Fabaceae</taxon>
        <taxon>Papilionoideae</taxon>
        <taxon>50 kb inversion clade</taxon>
        <taxon>NPAAA clade</taxon>
        <taxon>Hologalegina</taxon>
        <taxon>IRL clade</taxon>
        <taxon>Trifolieae</taxon>
        <taxon>Trifolium</taxon>
    </lineage>
</organism>
<dbReference type="PANTHER" id="PTHR33116:SF78">
    <property type="entry name" value="OS12G0587133 PROTEIN"/>
    <property type="match status" value="1"/>
</dbReference>
<dbReference type="Proteomes" id="UP000242715">
    <property type="component" value="Unassembled WGS sequence"/>
</dbReference>